<dbReference type="RefSeq" id="XP_021869166.1">
    <property type="nucleotide sequence ID" value="XM_022014168.1"/>
</dbReference>
<feature type="compositionally biased region" description="Polar residues" evidence="2">
    <location>
        <begin position="14"/>
        <end position="28"/>
    </location>
</feature>
<evidence type="ECO:0000256" key="1">
    <source>
        <dbReference type="SAM" id="Coils"/>
    </source>
</evidence>
<gene>
    <name evidence="3" type="ORF">BD324DRAFT_609701</name>
</gene>
<feature type="coiled-coil region" evidence="1">
    <location>
        <begin position="602"/>
        <end position="636"/>
    </location>
</feature>
<keyword evidence="1" id="KW-0175">Coiled coil</keyword>
<dbReference type="Proteomes" id="UP000193218">
    <property type="component" value="Unassembled WGS sequence"/>
</dbReference>
<feature type="compositionally biased region" description="Polar residues" evidence="2">
    <location>
        <begin position="103"/>
        <end position="112"/>
    </location>
</feature>
<evidence type="ECO:0000313" key="3">
    <source>
        <dbReference type="EMBL" id="ORX34950.1"/>
    </source>
</evidence>
<feature type="coiled-coil region" evidence="1">
    <location>
        <begin position="409"/>
        <end position="443"/>
    </location>
</feature>
<organism evidence="3 4">
    <name type="scientific">Kockovaella imperatae</name>
    <dbReference type="NCBI Taxonomy" id="4999"/>
    <lineage>
        <taxon>Eukaryota</taxon>
        <taxon>Fungi</taxon>
        <taxon>Dikarya</taxon>
        <taxon>Basidiomycota</taxon>
        <taxon>Agaricomycotina</taxon>
        <taxon>Tremellomycetes</taxon>
        <taxon>Tremellales</taxon>
        <taxon>Cuniculitremaceae</taxon>
        <taxon>Kockovaella</taxon>
    </lineage>
</organism>
<evidence type="ECO:0000313" key="4">
    <source>
        <dbReference type="Proteomes" id="UP000193218"/>
    </source>
</evidence>
<accession>A0A1Y1UA89</accession>
<feature type="compositionally biased region" description="Basic and acidic residues" evidence="2">
    <location>
        <begin position="840"/>
        <end position="851"/>
    </location>
</feature>
<feature type="coiled-coil region" evidence="1">
    <location>
        <begin position="356"/>
        <end position="383"/>
    </location>
</feature>
<dbReference type="STRING" id="4999.A0A1Y1UA89"/>
<feature type="coiled-coil region" evidence="1">
    <location>
        <begin position="280"/>
        <end position="307"/>
    </location>
</feature>
<dbReference type="GeneID" id="33555976"/>
<evidence type="ECO:0000256" key="2">
    <source>
        <dbReference type="SAM" id="MobiDB-lite"/>
    </source>
</evidence>
<sequence>MDSQRRPLMDVVPQLTSKNQVSSLSSQAPPMPAKPTANIVIPSDPRVRKSQTGDFTSRLPHSGVRTDVEQKQNLRFAQPTCDSPMSPPQHRGHSPPHSDPLPRQTSHRTAGPSSFPARPFMSSHDQAVEIHELRTCVSQYRQVRKRLSEELESERRKLRQSEQVNALLKSSNVRSFEVRQLTERLSARDHEIGVLQAGLLRHDAERLQIQDQLKAAEARNEELARDLDSAKTLQQRAENDLSDVVQFREQEKEAHDTENSRLNGLVRSLRDDGVDNRAEIAQLRYQLQQLEDKLDDQKLQTQHEAEAAKLYDRQRRCYLASRNQAQRSQQEVEGELAWALADVDDLRSILVEQVATSAAESSIEVLQREKIELQNQLESTRLVLKEKYAEVKTYKDDKATELRRREQDHADWAASRRELEAVIAELRAERDGLGEEMANLKVDAGQRETQHQSLAEELKKAQLSLGTQADRIRTADLRWSQAQRCWELVKIAYRSMSKANETLKRRNSHLVEAIHVHEEECLEMQSKADAVLCAQRRYCADLEEKSKQLAQARVEIESLWTALRLARGEHVRLLTLEEKAQGALEGHLEEAEKVRLARGREIAVWAEKLKAANEKLASQSEQLETTSEALANTKKQVIGLGRSLDKTNGELDLLRNHHSVTCADLTSRISSLENDIVTRSHDLFRCQSLLRQAEESSEILQKHFNLLVNSESAQQYEVHWRMELARQRGMEQATASDQSLKAVLRVNLEKATAKWTDEIIEAVRAQYTELEGALRSKEKELAVESEKVCDLEASLDSLRKRTARYLDDRDSAIQRAIDRAEKAEAELRCRFRGKRKSVETDDDRLEKRVRNEAQSQNSVHAWDKGSRTFRSDLETPAQELRRTEGPQIPKNVASSERIPRKRV</sequence>
<dbReference type="InParanoid" id="A0A1Y1UA89"/>
<proteinExistence type="predicted"/>
<feature type="coiled-coil region" evidence="1">
    <location>
        <begin position="760"/>
        <end position="826"/>
    </location>
</feature>
<keyword evidence="4" id="KW-1185">Reference proteome</keyword>
<feature type="compositionally biased region" description="Basic and acidic residues" evidence="2">
    <location>
        <begin position="861"/>
        <end position="884"/>
    </location>
</feature>
<dbReference type="EMBL" id="NBSH01000012">
    <property type="protein sequence ID" value="ORX34950.1"/>
    <property type="molecule type" value="Genomic_DNA"/>
</dbReference>
<protein>
    <submittedName>
        <fullName evidence="3">Uncharacterized protein</fullName>
    </submittedName>
</protein>
<name>A0A1Y1UA89_9TREE</name>
<comment type="caution">
    <text evidence="3">The sequence shown here is derived from an EMBL/GenBank/DDBJ whole genome shotgun (WGS) entry which is preliminary data.</text>
</comment>
<reference evidence="3 4" key="1">
    <citation type="submission" date="2017-03" db="EMBL/GenBank/DDBJ databases">
        <title>Widespread Adenine N6-methylation of Active Genes in Fungi.</title>
        <authorList>
            <consortium name="DOE Joint Genome Institute"/>
            <person name="Mondo S.J."/>
            <person name="Dannebaum R.O."/>
            <person name="Kuo R.C."/>
            <person name="Louie K.B."/>
            <person name="Bewick A.J."/>
            <person name="Labutti K."/>
            <person name="Haridas S."/>
            <person name="Kuo A."/>
            <person name="Salamov A."/>
            <person name="Ahrendt S.R."/>
            <person name="Lau R."/>
            <person name="Bowen B.P."/>
            <person name="Lipzen A."/>
            <person name="Sullivan W."/>
            <person name="Andreopoulos W.B."/>
            <person name="Clum A."/>
            <person name="Lindquist E."/>
            <person name="Daum C."/>
            <person name="Northen T.R."/>
            <person name="Ramamoorthy G."/>
            <person name="Schmitz R.J."/>
            <person name="Gryganskyi A."/>
            <person name="Culley D."/>
            <person name="Magnuson J."/>
            <person name="James T.Y."/>
            <person name="O'Malley M.A."/>
            <person name="Stajich J.E."/>
            <person name="Spatafora J.W."/>
            <person name="Visel A."/>
            <person name="Grigoriev I.V."/>
        </authorList>
    </citation>
    <scope>NUCLEOTIDE SEQUENCE [LARGE SCALE GENOMIC DNA]</scope>
    <source>
        <strain evidence="3 4">NRRL Y-17943</strain>
    </source>
</reference>
<feature type="coiled-coil region" evidence="1">
    <location>
        <begin position="137"/>
        <end position="164"/>
    </location>
</feature>
<feature type="coiled-coil region" evidence="1">
    <location>
        <begin position="199"/>
        <end position="240"/>
    </location>
</feature>
<feature type="compositionally biased region" description="Polar residues" evidence="2">
    <location>
        <begin position="73"/>
        <end position="83"/>
    </location>
</feature>
<feature type="region of interest" description="Disordered" evidence="2">
    <location>
        <begin position="840"/>
        <end position="903"/>
    </location>
</feature>
<feature type="region of interest" description="Disordered" evidence="2">
    <location>
        <begin position="1"/>
        <end position="120"/>
    </location>
</feature>
<dbReference type="AlphaFoldDB" id="A0A1Y1UA89"/>